<feature type="domain" description="DUF4183" evidence="1">
    <location>
        <begin position="980"/>
        <end position="1044"/>
    </location>
</feature>
<dbReference type="RefSeq" id="WP_005814351.1">
    <property type="nucleotide sequence ID" value="NZ_CABKQQ010000051.1"/>
</dbReference>
<dbReference type="OrthoDB" id="1708226at2"/>
<dbReference type="Pfam" id="PF13799">
    <property type="entry name" value="DUF4183"/>
    <property type="match status" value="3"/>
</dbReference>
<dbReference type="Proteomes" id="UP000054623">
    <property type="component" value="Unassembled WGS sequence"/>
</dbReference>
<sequence length="1049" mass="114561">MSVFKEEIGFNPTKKLLTAEAYQYNARSDGIKKVYTNDDEIKEYGDQGILDPHQVSYFNLFINGVLQPKVNYELHEGLLVLKTEDAPLQGSPIIITFVTFRDEEPALLNSALAEGILPSGQLSRGPVTDRGIEVSDTARPDLKLEKLTLSGPESLAAGQAATWVFTITVSNQGALPIRDIVVREFILLDSVLAIETLSLSQGDLALEDDLITWTIDHLNPEEPAAASFRAEGLFKAAGTRFLSRGSATGRSSAAAVRTDIIGAGPVAVSKGLELTNTILSGPTQVTRGQTCTWRAELKLTNLSGVELSDLLVTDTLLIENISNVNVVSISHGDAHLVNREIHWSLTGLKPLEMAVLVLDITGSFTQEGLSALDTASGSGKLGTGKPETGRLSTNLARDVQIIVLPEITPVQEALFLQTSVLTIPLSGSLGTPKRWELSLEITNLSNEVIRTILVTDTILLDEFKWTDTVFVSSGEVATAHNTLLWTIEELLPGRTLTARFAVEGLFNTTGLRSLSRAVASGWSLNSCVLSNIASGALIRISGYIFACVIVDKVFSQCQDRYCFEDIALPISAFQRILFKPGRIMEDTLEITAIRDRPNFKRVQFLLKIPFTIVAGGTTLGQDSLPSIPMDLIMFMPEPRDEFSYDIVVETRSELLGSPDGCEEGRHCTVGVFIVIKAVGKVQLLIPSLEVDPEPPLCEEFLPNQLCAGFKTAVFPDFYPSQNTMQSNFQDRLQDKLQNKFQDRPQGKLQTILSPPNPPAQLREALPCPPVFGNLTLEKYITAGPSVINPQMNGTWTIEIKIINDGYGPVSNVVMTDTILADSLAVINLLSLTQGTVSQEENKLIWDIGTLNSMDTVVLAAEVTGSFNAQTGALLQGENQQYNALADGVKTAFTDNDELLIYGNQGIPDPGEISFINLYINGVLQPQTNYKVRPGLLILTVDSPPQKGVPVILESLIIRDSKDTLLKAELYQYNTRANGQREYTNADEITMYGDQGILAPQQTSYHYLFINGVIQPKSNYTLEKGLLTLKVAHLPLEGVPMSIQFVSLYS</sequence>
<gene>
    <name evidence="2" type="ORF">AT727_07620</name>
</gene>
<dbReference type="AlphaFoldDB" id="A0A0W1JFT3"/>
<feature type="domain" description="DUF4183" evidence="1">
    <location>
        <begin position="25"/>
        <end position="97"/>
    </location>
</feature>
<reference evidence="2 3" key="1">
    <citation type="submission" date="2015-12" db="EMBL/GenBank/DDBJ databases">
        <title>Draft Genome Sequence of Desulfitobacterium hafniense Strain DH, a Sulfate-reducing Bacterium Isolated from Paddy Soils.</title>
        <authorList>
            <person name="Bao P."/>
            <person name="Zhang X."/>
            <person name="Li G."/>
        </authorList>
    </citation>
    <scope>NUCLEOTIDE SEQUENCE [LARGE SCALE GENOMIC DNA]</scope>
    <source>
        <strain evidence="2 3">DH</strain>
    </source>
</reference>
<feature type="domain" description="DUF4183" evidence="1">
    <location>
        <begin position="882"/>
        <end position="953"/>
    </location>
</feature>
<evidence type="ECO:0000259" key="1">
    <source>
        <dbReference type="Pfam" id="PF13799"/>
    </source>
</evidence>
<dbReference type="EMBL" id="LOCK01000039">
    <property type="protein sequence ID" value="KTE90452.1"/>
    <property type="molecule type" value="Genomic_DNA"/>
</dbReference>
<protein>
    <recommendedName>
        <fullName evidence="1">DUF4183 domain-containing protein</fullName>
    </recommendedName>
</protein>
<comment type="caution">
    <text evidence="2">The sequence shown here is derived from an EMBL/GenBank/DDBJ whole genome shotgun (WGS) entry which is preliminary data.</text>
</comment>
<accession>A0A0W1JFT3</accession>
<evidence type="ECO:0000313" key="2">
    <source>
        <dbReference type="EMBL" id="KTE90452.1"/>
    </source>
</evidence>
<evidence type="ECO:0000313" key="3">
    <source>
        <dbReference type="Proteomes" id="UP000054623"/>
    </source>
</evidence>
<name>A0A0W1JFT3_DESHA</name>
<organism evidence="2 3">
    <name type="scientific">Desulfitobacterium hafniense</name>
    <name type="common">Desulfitobacterium frappieri</name>
    <dbReference type="NCBI Taxonomy" id="49338"/>
    <lineage>
        <taxon>Bacteria</taxon>
        <taxon>Bacillati</taxon>
        <taxon>Bacillota</taxon>
        <taxon>Clostridia</taxon>
        <taxon>Eubacteriales</taxon>
        <taxon>Desulfitobacteriaceae</taxon>
        <taxon>Desulfitobacterium</taxon>
    </lineage>
</organism>
<dbReference type="InterPro" id="IPR025237">
    <property type="entry name" value="DUF4183"/>
</dbReference>
<proteinExistence type="predicted"/>